<dbReference type="PROSITE" id="PS00149">
    <property type="entry name" value="SULFATASE_2"/>
    <property type="match status" value="1"/>
</dbReference>
<dbReference type="Gene3D" id="3.40.720.10">
    <property type="entry name" value="Alkaline Phosphatase, subunit A"/>
    <property type="match status" value="1"/>
</dbReference>
<comment type="cofactor">
    <cofactor evidence="1">
        <name>Ca(2+)</name>
        <dbReference type="ChEBI" id="CHEBI:29108"/>
    </cofactor>
</comment>
<keyword evidence="4" id="KW-0378">Hydrolase</keyword>
<dbReference type="EMBL" id="JH431865">
    <property type="status" value="NOT_ANNOTATED_CDS"/>
    <property type="molecule type" value="Genomic_DNA"/>
</dbReference>
<dbReference type="HOGENOM" id="CLU_006332_10_1_1"/>
<dbReference type="eggNOG" id="KOG3867">
    <property type="taxonomic scope" value="Eukaryota"/>
</dbReference>
<dbReference type="InterPro" id="IPR047115">
    <property type="entry name" value="ARSB"/>
</dbReference>
<keyword evidence="3" id="KW-0479">Metal-binding</keyword>
<accession>T1J5L8</accession>
<dbReference type="Pfam" id="PF00884">
    <property type="entry name" value="Sulfatase"/>
    <property type="match status" value="1"/>
</dbReference>
<dbReference type="PANTHER" id="PTHR10342">
    <property type="entry name" value="ARYLSULFATASE"/>
    <property type="match status" value="1"/>
</dbReference>
<proteinExistence type="inferred from homology"/>
<evidence type="ECO:0000313" key="9">
    <source>
        <dbReference type="EnsemblMetazoa" id="SMAR008922-PA"/>
    </source>
</evidence>
<keyword evidence="5" id="KW-0106">Calcium</keyword>
<feature type="domain" description="Sulfatase N-terminal" evidence="8">
    <location>
        <begin position="31"/>
        <end position="349"/>
    </location>
</feature>
<organism evidence="9 10">
    <name type="scientific">Strigamia maritima</name>
    <name type="common">European centipede</name>
    <name type="synonym">Geophilus maritimus</name>
    <dbReference type="NCBI Taxonomy" id="126957"/>
    <lineage>
        <taxon>Eukaryota</taxon>
        <taxon>Metazoa</taxon>
        <taxon>Ecdysozoa</taxon>
        <taxon>Arthropoda</taxon>
        <taxon>Myriapoda</taxon>
        <taxon>Chilopoda</taxon>
        <taxon>Pleurostigmophora</taxon>
        <taxon>Geophilomorpha</taxon>
        <taxon>Linotaeniidae</taxon>
        <taxon>Strigamia</taxon>
    </lineage>
</organism>
<feature type="signal peptide" evidence="7">
    <location>
        <begin position="1"/>
        <end position="17"/>
    </location>
</feature>
<dbReference type="GO" id="GO:0046872">
    <property type="term" value="F:metal ion binding"/>
    <property type="evidence" value="ECO:0007669"/>
    <property type="project" value="UniProtKB-KW"/>
</dbReference>
<dbReference type="Proteomes" id="UP000014500">
    <property type="component" value="Unassembled WGS sequence"/>
</dbReference>
<dbReference type="InterPro" id="IPR017850">
    <property type="entry name" value="Alkaline_phosphatase_core_sf"/>
</dbReference>
<sequence length="512" mass="58216">MNFTLLTTLVLAALAAADDTIQPRHKRISPPNIIYILGDDIGYNDVGWNNPNINTPHMDKLAKEGVILDNFYSMPLCTPSRAALLSGLYAQQLGLQRGVIKPQEPYGIPLKYKLLPERLKLRGYRTHAIGKWHLGFCDWRYTPTYRGFDTFLGFYQAAEENYQHCLSSDFNYFKNGCNQFDFRHNEKPAPQYTGQYSSYVYGDRAVEIIRRHSTLPGVPLFMYVAVASSHFPVQGDKFTAKCKKVILSRREFCGAMMGIDEVVYKIIQALKRYKLYDNTILVFTSDNGGSTQFGGSNFPLRGEKGTLYEGGNRVPAFIHSPLLKKTGYKHNGLFHIVDWYTTFLHVAGIRSRLNGVNQWDAISSGMPSPRREFPYFMDKVNGTIIGAVRVGNYKLINGPGGQSNEWYLEEATKDMSYNNSFIFQYASEGKTPYNIDDRSPKLFNLAVDPYEKNNLAQKEPNKLEELRRRFNYYFRIAKPAVEIPNDPTGDPNNFGGIFSPGWCVAKFDVPLI</sequence>
<reference evidence="9" key="2">
    <citation type="submission" date="2015-02" db="UniProtKB">
        <authorList>
            <consortium name="EnsemblMetazoa"/>
        </authorList>
    </citation>
    <scope>IDENTIFICATION</scope>
</reference>
<dbReference type="OMA" id="HLGWDWH"/>
<evidence type="ECO:0000313" key="10">
    <source>
        <dbReference type="Proteomes" id="UP000014500"/>
    </source>
</evidence>
<feature type="chain" id="PRO_5004590210" description="Sulfatase N-terminal domain-containing protein" evidence="7">
    <location>
        <begin position="18"/>
        <end position="512"/>
    </location>
</feature>
<comment type="similarity">
    <text evidence="2">Belongs to the sulfatase family.</text>
</comment>
<evidence type="ECO:0000256" key="3">
    <source>
        <dbReference type="ARBA" id="ARBA00022723"/>
    </source>
</evidence>
<dbReference type="CDD" id="cd16029">
    <property type="entry name" value="4-S"/>
    <property type="match status" value="1"/>
</dbReference>
<evidence type="ECO:0000256" key="1">
    <source>
        <dbReference type="ARBA" id="ARBA00001913"/>
    </source>
</evidence>
<keyword evidence="10" id="KW-1185">Reference proteome</keyword>
<name>T1J5L8_STRMM</name>
<protein>
    <recommendedName>
        <fullName evidence="8">Sulfatase N-terminal domain-containing protein</fullName>
    </recommendedName>
</protein>
<evidence type="ECO:0000256" key="7">
    <source>
        <dbReference type="SAM" id="SignalP"/>
    </source>
</evidence>
<dbReference type="PANTHER" id="PTHR10342:SF274">
    <property type="entry name" value="ARYLSULFATASE B"/>
    <property type="match status" value="1"/>
</dbReference>
<evidence type="ECO:0000256" key="4">
    <source>
        <dbReference type="ARBA" id="ARBA00022801"/>
    </source>
</evidence>
<dbReference type="STRING" id="126957.T1J5L8"/>
<dbReference type="SUPFAM" id="SSF53649">
    <property type="entry name" value="Alkaline phosphatase-like"/>
    <property type="match status" value="1"/>
</dbReference>
<evidence type="ECO:0000256" key="6">
    <source>
        <dbReference type="ARBA" id="ARBA00023180"/>
    </source>
</evidence>
<dbReference type="GO" id="GO:0008484">
    <property type="term" value="F:sulfuric ester hydrolase activity"/>
    <property type="evidence" value="ECO:0007669"/>
    <property type="project" value="InterPro"/>
</dbReference>
<dbReference type="InterPro" id="IPR024607">
    <property type="entry name" value="Sulfatase_CS"/>
</dbReference>
<evidence type="ECO:0000256" key="2">
    <source>
        <dbReference type="ARBA" id="ARBA00008779"/>
    </source>
</evidence>
<dbReference type="Gene3D" id="3.30.1120.10">
    <property type="match status" value="1"/>
</dbReference>
<keyword evidence="7" id="KW-0732">Signal</keyword>
<dbReference type="AlphaFoldDB" id="T1J5L8"/>
<keyword evidence="6" id="KW-0325">Glycoprotein</keyword>
<reference evidence="10" key="1">
    <citation type="submission" date="2011-05" db="EMBL/GenBank/DDBJ databases">
        <authorList>
            <person name="Richards S.R."/>
            <person name="Qu J."/>
            <person name="Jiang H."/>
            <person name="Jhangiani S.N."/>
            <person name="Agravi P."/>
            <person name="Goodspeed R."/>
            <person name="Gross S."/>
            <person name="Mandapat C."/>
            <person name="Jackson L."/>
            <person name="Mathew T."/>
            <person name="Pu L."/>
            <person name="Thornton R."/>
            <person name="Saada N."/>
            <person name="Wilczek-Boney K.B."/>
            <person name="Lee S."/>
            <person name="Kovar C."/>
            <person name="Wu Y."/>
            <person name="Scherer S.E."/>
            <person name="Worley K.C."/>
            <person name="Muzny D.M."/>
            <person name="Gibbs R."/>
        </authorList>
    </citation>
    <scope>NUCLEOTIDE SEQUENCE</scope>
    <source>
        <strain evidence="10">Brora</strain>
    </source>
</reference>
<evidence type="ECO:0000259" key="8">
    <source>
        <dbReference type="Pfam" id="PF00884"/>
    </source>
</evidence>
<evidence type="ECO:0000256" key="5">
    <source>
        <dbReference type="ARBA" id="ARBA00022837"/>
    </source>
</evidence>
<dbReference type="EnsemblMetazoa" id="SMAR008922-RA">
    <property type="protein sequence ID" value="SMAR008922-PA"/>
    <property type="gene ID" value="SMAR008922"/>
</dbReference>
<dbReference type="InterPro" id="IPR000917">
    <property type="entry name" value="Sulfatase_N"/>
</dbReference>
<dbReference type="PhylomeDB" id="T1J5L8"/>